<evidence type="ECO:0000256" key="4">
    <source>
        <dbReference type="ARBA" id="ARBA00022692"/>
    </source>
</evidence>
<dbReference type="HAMAP" id="MF_01071">
    <property type="entry name" value="UPF0266"/>
    <property type="match status" value="1"/>
</dbReference>
<proteinExistence type="inferred from homology"/>
<dbReference type="OrthoDB" id="2360740at2"/>
<keyword evidence="4 7" id="KW-0812">Transmembrane</keyword>
<name>A0A068R9Y0_9GAMM</name>
<dbReference type="NCBIfam" id="NF002791">
    <property type="entry name" value="PRK02913.1"/>
    <property type="match status" value="1"/>
</dbReference>
<dbReference type="RefSeq" id="WP_061769784.1">
    <property type="nucleotide sequence ID" value="NZ_FR904230.1"/>
</dbReference>
<organism evidence="8">
    <name type="scientific">Serratia symbiotica SCt-VLC</name>
    <dbReference type="NCBI Taxonomy" id="1347341"/>
    <lineage>
        <taxon>Bacteria</taxon>
        <taxon>Pseudomonadati</taxon>
        <taxon>Pseudomonadota</taxon>
        <taxon>Gammaproteobacteria</taxon>
        <taxon>Enterobacterales</taxon>
        <taxon>Yersiniaceae</taxon>
        <taxon>Serratia</taxon>
        <taxon>Serratia symbiotica</taxon>
    </lineage>
</organism>
<comment type="similarity">
    <text evidence="2 7">Belongs to the UPF0266 family.</text>
</comment>
<reference evidence="8" key="2">
    <citation type="journal article" date="2014" name="Genome Biol. Evol.">
        <title>Settling down: the genome of Serratia symbiotica from the aphid Cinara tujafilina zooms in on the process of accommodation to a cooperative intracellular life.</title>
        <authorList>
            <person name="Manzano-Marin A."/>
            <person name="Latorre A."/>
        </authorList>
    </citation>
    <scope>NUCLEOTIDE SEQUENCE</scope>
    <source>
        <strain evidence="8">SCt-VLC</strain>
    </source>
</reference>
<dbReference type="Pfam" id="PF06173">
    <property type="entry name" value="DUF986"/>
    <property type="match status" value="1"/>
</dbReference>
<dbReference type="GO" id="GO:0005886">
    <property type="term" value="C:plasma membrane"/>
    <property type="evidence" value="ECO:0007669"/>
    <property type="project" value="UniProtKB-SubCell"/>
</dbReference>
<dbReference type="PIRSF" id="PIRSF020687">
    <property type="entry name" value="UCP020687"/>
    <property type="match status" value="1"/>
</dbReference>
<dbReference type="InterPro" id="IPR009328">
    <property type="entry name" value="DUF986"/>
</dbReference>
<protein>
    <recommendedName>
        <fullName evidence="7">UPF0266 membrane protein SCTVLC_0328</fullName>
    </recommendedName>
</protein>
<evidence type="ECO:0000313" key="8">
    <source>
        <dbReference type="EMBL" id="CDG47097.1"/>
    </source>
</evidence>
<accession>A0A068R9Y0</accession>
<dbReference type="AlphaFoldDB" id="A0A068R9Y0"/>
<keyword evidence="6 7" id="KW-0472">Membrane</keyword>
<feature type="transmembrane region" description="Helical" evidence="7">
    <location>
        <begin position="45"/>
        <end position="62"/>
    </location>
</feature>
<feature type="transmembrane region" description="Helical" evidence="7">
    <location>
        <begin position="68"/>
        <end position="87"/>
    </location>
</feature>
<gene>
    <name evidence="8" type="primary">yobD</name>
    <name evidence="8" type="ORF">SCTVLC_0328</name>
</gene>
<sequence length="152" mass="17526">MSLTDVVLVLFIALLLCYAQYDEFGMDLLKGKTLLKVQLSRCQRIDCLIFVGLIAILIYHNVTIGGALLTTYLLISLALMTFYISYIRWPKILFKAQGFFYANTFIAYNRIKAMNLSQDGVLVIELQQRRLLIQVAQLDDLKKIHKLFIENQ</sequence>
<evidence type="ECO:0000256" key="2">
    <source>
        <dbReference type="ARBA" id="ARBA00009962"/>
    </source>
</evidence>
<keyword evidence="3 7" id="KW-1003">Cell membrane</keyword>
<keyword evidence="5 7" id="KW-1133">Transmembrane helix</keyword>
<dbReference type="EMBL" id="FR904230">
    <property type="protein sequence ID" value="CDG47097.1"/>
    <property type="molecule type" value="Genomic_DNA"/>
</dbReference>
<evidence type="ECO:0000256" key="6">
    <source>
        <dbReference type="ARBA" id="ARBA00023136"/>
    </source>
</evidence>
<evidence type="ECO:0000256" key="5">
    <source>
        <dbReference type="ARBA" id="ARBA00022989"/>
    </source>
</evidence>
<comment type="subcellular location">
    <subcellularLocation>
        <location evidence="1 7">Cell membrane</location>
        <topology evidence="1 7">Multi-pass membrane protein</topology>
    </subcellularLocation>
</comment>
<feature type="transmembrane region" description="Helical" evidence="7">
    <location>
        <begin position="6"/>
        <end position="24"/>
    </location>
</feature>
<evidence type="ECO:0000256" key="1">
    <source>
        <dbReference type="ARBA" id="ARBA00004651"/>
    </source>
</evidence>
<evidence type="ECO:0000256" key="7">
    <source>
        <dbReference type="HAMAP-Rule" id="MF_01071"/>
    </source>
</evidence>
<evidence type="ECO:0000256" key="3">
    <source>
        <dbReference type="ARBA" id="ARBA00022475"/>
    </source>
</evidence>
<reference evidence="8" key="1">
    <citation type="submission" date="2013-06" db="EMBL/GenBank/DDBJ databases">
        <authorList>
            <person name="Mazano-Marin A."/>
        </authorList>
    </citation>
    <scope>NUCLEOTIDE SEQUENCE</scope>
    <source>
        <strain evidence="8">SCt-VLC</strain>
    </source>
</reference>